<evidence type="ECO:0000313" key="4">
    <source>
        <dbReference type="EMBL" id="KAF8398479.1"/>
    </source>
</evidence>
<dbReference type="Gene3D" id="2.60.120.330">
    <property type="entry name" value="B-lactam Antibiotic, Isopenicillin N Synthase, Chain"/>
    <property type="match status" value="2"/>
</dbReference>
<dbReference type="Pfam" id="PF14226">
    <property type="entry name" value="DIOX_N"/>
    <property type="match status" value="1"/>
</dbReference>
<dbReference type="SUPFAM" id="SSF51197">
    <property type="entry name" value="Clavaminate synthase-like"/>
    <property type="match status" value="1"/>
</dbReference>
<evidence type="ECO:0000256" key="1">
    <source>
        <dbReference type="ARBA" id="ARBA00022723"/>
    </source>
</evidence>
<dbReference type="AlphaFoldDB" id="A0A835DFQ5"/>
<reference evidence="4 5" key="1">
    <citation type="submission" date="2020-04" db="EMBL/GenBank/DDBJ databases">
        <title>Plant Genome Project.</title>
        <authorList>
            <person name="Zhang R.-G."/>
        </authorList>
    </citation>
    <scope>NUCLEOTIDE SEQUENCE [LARGE SCALE GENOMIC DNA]</scope>
    <source>
        <strain evidence="4">YNK0</strain>
        <tissue evidence="4">Leaf</tissue>
    </source>
</reference>
<feature type="domain" description="Non-haem dioxygenase N-terminal" evidence="3">
    <location>
        <begin position="51"/>
        <end position="160"/>
    </location>
</feature>
<dbReference type="OrthoDB" id="288590at2759"/>
<keyword evidence="2" id="KW-0408">Iron</keyword>
<dbReference type="GO" id="GO:0046872">
    <property type="term" value="F:metal ion binding"/>
    <property type="evidence" value="ECO:0007669"/>
    <property type="project" value="UniProtKB-KW"/>
</dbReference>
<protein>
    <recommendedName>
        <fullName evidence="3">Non-haem dioxygenase N-terminal domain-containing protein</fullName>
    </recommendedName>
</protein>
<dbReference type="Proteomes" id="UP000655225">
    <property type="component" value="Unassembled WGS sequence"/>
</dbReference>
<dbReference type="InterPro" id="IPR050295">
    <property type="entry name" value="Plant_2OG-oxidoreductases"/>
</dbReference>
<accession>A0A835DFQ5</accession>
<organism evidence="4 5">
    <name type="scientific">Tetracentron sinense</name>
    <name type="common">Spur-leaf</name>
    <dbReference type="NCBI Taxonomy" id="13715"/>
    <lineage>
        <taxon>Eukaryota</taxon>
        <taxon>Viridiplantae</taxon>
        <taxon>Streptophyta</taxon>
        <taxon>Embryophyta</taxon>
        <taxon>Tracheophyta</taxon>
        <taxon>Spermatophyta</taxon>
        <taxon>Magnoliopsida</taxon>
        <taxon>Trochodendrales</taxon>
        <taxon>Trochodendraceae</taxon>
        <taxon>Tetracentron</taxon>
    </lineage>
</organism>
<keyword evidence="5" id="KW-1185">Reference proteome</keyword>
<dbReference type="InterPro" id="IPR026992">
    <property type="entry name" value="DIOX_N"/>
</dbReference>
<evidence type="ECO:0000313" key="5">
    <source>
        <dbReference type="Proteomes" id="UP000655225"/>
    </source>
</evidence>
<sequence length="258" mass="30239">MAEELMNLEWSLLVPSVQELVSQRLEKVPRRYIKEDVEDPITNRSDPFLRIPLVDRTKLVNPDTRDTELHKLQYASKDWGVFQLINHGASDEVLRNMKKQNQDFFNHPLQEKKQYAQKPASIEGYGQAFVISEDQQLEWCDMIFLKALPIHNRMLHFWPQHPQEFRVTLERYAEEIMSNGIHRAPDHIAVVNKWKEKLSVVTFCYPGENAEIGPASKLIKSEGRALYKTLTSAEYFHRFYNQKLGGDRSIDTLKNRMP</sequence>
<dbReference type="InterPro" id="IPR027443">
    <property type="entry name" value="IPNS-like_sf"/>
</dbReference>
<name>A0A835DFQ5_TETSI</name>
<dbReference type="PANTHER" id="PTHR47991">
    <property type="entry name" value="OXOGLUTARATE/IRON-DEPENDENT DIOXYGENASE"/>
    <property type="match status" value="1"/>
</dbReference>
<comment type="caution">
    <text evidence="4">The sequence shown here is derived from an EMBL/GenBank/DDBJ whole genome shotgun (WGS) entry which is preliminary data.</text>
</comment>
<evidence type="ECO:0000259" key="3">
    <source>
        <dbReference type="Pfam" id="PF14226"/>
    </source>
</evidence>
<proteinExistence type="predicted"/>
<dbReference type="EMBL" id="JABCRI010000011">
    <property type="protein sequence ID" value="KAF8398479.1"/>
    <property type="molecule type" value="Genomic_DNA"/>
</dbReference>
<evidence type="ECO:0000256" key="2">
    <source>
        <dbReference type="ARBA" id="ARBA00023004"/>
    </source>
</evidence>
<keyword evidence="1" id="KW-0479">Metal-binding</keyword>
<gene>
    <name evidence="4" type="ORF">HHK36_017408</name>
</gene>